<dbReference type="SUPFAM" id="SSF51735">
    <property type="entry name" value="NAD(P)-binding Rossmann-fold domains"/>
    <property type="match status" value="2"/>
</dbReference>
<dbReference type="PROSITE" id="PS51202">
    <property type="entry name" value="RCK_C"/>
    <property type="match status" value="2"/>
</dbReference>
<evidence type="ECO:0000259" key="3">
    <source>
        <dbReference type="PROSITE" id="PS51202"/>
    </source>
</evidence>
<reference evidence="4" key="1">
    <citation type="submission" date="2020-11" db="EMBL/GenBank/DDBJ databases">
        <title>Carbohydrate-dependent, anaerobic sulfur respiration: A novel catabolism in halophilic archaea.</title>
        <authorList>
            <person name="Sorokin D.Y."/>
            <person name="Messina E."/>
            <person name="Smedile F."/>
            <person name="La Cono V."/>
            <person name="Hallsworth J.E."/>
            <person name="Yakimov M.M."/>
        </authorList>
    </citation>
    <scope>NUCLEOTIDE SEQUENCE</scope>
    <source>
        <strain evidence="4">HSR12-1</strain>
    </source>
</reference>
<dbReference type="GO" id="GO:0008324">
    <property type="term" value="F:monoatomic cation transmembrane transporter activity"/>
    <property type="evidence" value="ECO:0007669"/>
    <property type="project" value="InterPro"/>
</dbReference>
<evidence type="ECO:0000313" key="5">
    <source>
        <dbReference type="Proteomes" id="UP000663525"/>
    </source>
</evidence>
<dbReference type="Gene3D" id="3.30.70.1450">
    <property type="entry name" value="Regulator of K+ conductance, C-terminal domain"/>
    <property type="match status" value="2"/>
</dbReference>
<feature type="domain" description="RCK N-terminal" evidence="2">
    <location>
        <begin position="339"/>
        <end position="447"/>
    </location>
</feature>
<feature type="transmembrane region" description="Helical" evidence="1">
    <location>
        <begin position="12"/>
        <end position="33"/>
    </location>
</feature>
<dbReference type="EMBL" id="CP064787">
    <property type="protein sequence ID" value="QSG06879.1"/>
    <property type="molecule type" value="Genomic_DNA"/>
</dbReference>
<keyword evidence="1" id="KW-1133">Transmembrane helix</keyword>
<keyword evidence="1" id="KW-0812">Transmembrane</keyword>
<dbReference type="InterPro" id="IPR036291">
    <property type="entry name" value="NAD(P)-bd_dom_sf"/>
</dbReference>
<feature type="domain" description="RCK C-terminal" evidence="3">
    <location>
        <begin position="247"/>
        <end position="332"/>
    </location>
</feature>
<dbReference type="GO" id="GO:0006813">
    <property type="term" value="P:potassium ion transport"/>
    <property type="evidence" value="ECO:0007669"/>
    <property type="project" value="InterPro"/>
</dbReference>
<dbReference type="Gene3D" id="3.40.50.720">
    <property type="entry name" value="NAD(P)-binding Rossmann-like Domain"/>
    <property type="match status" value="2"/>
</dbReference>
<dbReference type="AlphaFoldDB" id="A0A897N754"/>
<keyword evidence="1" id="KW-0472">Membrane</keyword>
<dbReference type="SUPFAM" id="SSF116726">
    <property type="entry name" value="TrkA C-terminal domain-like"/>
    <property type="match status" value="2"/>
</dbReference>
<feature type="transmembrane region" description="Helical" evidence="1">
    <location>
        <begin position="69"/>
        <end position="94"/>
    </location>
</feature>
<dbReference type="Pfam" id="PF02254">
    <property type="entry name" value="TrkA_N"/>
    <property type="match status" value="2"/>
</dbReference>
<proteinExistence type="predicted"/>
<dbReference type="PANTHER" id="PTHR43833:SF9">
    <property type="entry name" value="POTASSIUM CHANNEL PROTEIN YUGO-RELATED"/>
    <property type="match status" value="1"/>
</dbReference>
<dbReference type="InterPro" id="IPR003148">
    <property type="entry name" value="RCK_N"/>
</dbReference>
<evidence type="ECO:0000259" key="2">
    <source>
        <dbReference type="PROSITE" id="PS51201"/>
    </source>
</evidence>
<dbReference type="PROSITE" id="PS51201">
    <property type="entry name" value="RCK_N"/>
    <property type="match status" value="2"/>
</dbReference>
<accession>A0A897N754</accession>
<feature type="domain" description="RCK N-terminal" evidence="2">
    <location>
        <begin position="111"/>
        <end position="226"/>
    </location>
</feature>
<dbReference type="Pfam" id="PF02080">
    <property type="entry name" value="TrkA_C"/>
    <property type="match status" value="2"/>
</dbReference>
<organism evidence="4 5">
    <name type="scientific">Halapricum desulfuricans</name>
    <dbReference type="NCBI Taxonomy" id="2841257"/>
    <lineage>
        <taxon>Archaea</taxon>
        <taxon>Methanobacteriati</taxon>
        <taxon>Methanobacteriota</taxon>
        <taxon>Stenosarchaea group</taxon>
        <taxon>Halobacteria</taxon>
        <taxon>Halobacteriales</taxon>
        <taxon>Haloarculaceae</taxon>
        <taxon>Halapricum</taxon>
    </lineage>
</organism>
<dbReference type="InterPro" id="IPR006037">
    <property type="entry name" value="RCK_C"/>
</dbReference>
<name>A0A897N754_9EURY</name>
<dbReference type="Gene3D" id="1.10.287.70">
    <property type="match status" value="1"/>
</dbReference>
<dbReference type="SUPFAM" id="SSF81324">
    <property type="entry name" value="Voltage-gated potassium channels"/>
    <property type="match status" value="1"/>
</dbReference>
<gene>
    <name evidence="4" type="primary">trkA11</name>
    <name evidence="4" type="ORF">HSR121_2558</name>
</gene>
<dbReference type="PANTHER" id="PTHR43833">
    <property type="entry name" value="POTASSIUM CHANNEL PROTEIN 2-RELATED-RELATED"/>
    <property type="match status" value="1"/>
</dbReference>
<dbReference type="GeneID" id="68856108"/>
<dbReference type="RefSeq" id="WP_229113362.1">
    <property type="nucleotide sequence ID" value="NZ_CP064787.1"/>
</dbReference>
<dbReference type="Proteomes" id="UP000663525">
    <property type="component" value="Chromosome"/>
</dbReference>
<evidence type="ECO:0000256" key="1">
    <source>
        <dbReference type="SAM" id="Phobius"/>
    </source>
</evidence>
<feature type="domain" description="RCK C-terminal" evidence="3">
    <location>
        <begin position="459"/>
        <end position="544"/>
    </location>
</feature>
<dbReference type="InterPro" id="IPR050721">
    <property type="entry name" value="Trk_Ktr_HKT_K-transport"/>
</dbReference>
<evidence type="ECO:0000313" key="4">
    <source>
        <dbReference type="EMBL" id="QSG06879.1"/>
    </source>
</evidence>
<sequence length="544" mass="58911">MNKWYRRTIYSFAVLVVIIFAYAVVYHYGMLYLEGESKTFLQSLEVVVQTFTTTGFGEDAPWSSDLMNVLVITMDLTGVALIFLALPVLVFPLFEEALSTTVPTSVEDDLADHVVVCADTPRAEVLIDELGSWDVEYVLVEPDREAATDRYENGYRVVHDDPTTVSGLESANLADARAIVADVDDDVDASIVLTAQEVSEDVQIVSVVEDPDQRRYHELAGADAVLSPRPLLGESLAAKVTTGVRAEFEDSVAIDGDLQIAELPVGAGSPLEGRTIAESGIREATGVNVIGAWFCGEFESPPSPETTIDRGTVLLVTGRPDQLADLREQASASIRQFDGGRVLIAGYGQVGQRVAEMLDEQGVPHTTVDAVDRDGVDVVGDVTDPETLEAARIHDARTVLLAIPDDTASEFATLVVRDLSPETEIVARVEQAESVQKMYRAGADYVLALETITGRMIASTVLEDEDVIAFDTQIEVVRTTAPGMTGQTLQEADVRSRTGCTVVAVERDGAVHTDLGSEFRIESGDELVVVGTDEGTNRFTEQYR</sequence>
<protein>
    <submittedName>
        <fullName evidence="4">K+ transport system, NAD-binding component fusedto Ion channel</fullName>
    </submittedName>
</protein>
<dbReference type="InterPro" id="IPR036721">
    <property type="entry name" value="RCK_C_sf"/>
</dbReference>